<reference evidence="1" key="1">
    <citation type="submission" date="2022-07" db="EMBL/GenBank/DDBJ databases">
        <title>Complete genome of DND4.</title>
        <authorList>
            <person name="Cao G."/>
        </authorList>
    </citation>
    <scope>NUCLEOTIDE SEQUENCE</scope>
    <source>
        <strain evidence="1">DND4</strain>
    </source>
</reference>
<accession>A0ACD4B877</accession>
<protein>
    <submittedName>
        <fullName evidence="1">Uncharacterized protein</fullName>
    </submittedName>
</protein>
<sequence length="116" mass="13212">MNTTHDAPELYPRGTARRSVPGFPGLRADATGSIYSKRDGQRLKPRVVGDVLCVDVSTPTQRNKPWIPVAILVARAFVARPRPFYRHREVIHLDGDRKNCRALNLAWKRAKRTRAR</sequence>
<dbReference type="EMBL" id="CP101471">
    <property type="protein sequence ID" value="UTT53753.1"/>
    <property type="molecule type" value="Genomic_DNA"/>
</dbReference>
<dbReference type="Proteomes" id="UP001060245">
    <property type="component" value="Chromosome"/>
</dbReference>
<proteinExistence type="predicted"/>
<evidence type="ECO:0000313" key="2">
    <source>
        <dbReference type="Proteomes" id="UP001060245"/>
    </source>
</evidence>
<evidence type="ECO:0000313" key="1">
    <source>
        <dbReference type="EMBL" id="UTT53753.1"/>
    </source>
</evidence>
<gene>
    <name evidence="1" type="ORF">NMQ05_04010</name>
</gene>
<name>A0ACD4B877_MICMQ</name>
<keyword evidence="2" id="KW-1185">Reference proteome</keyword>
<organism evidence="1 2">
    <name type="scientific">Microbacterium maritypicum</name>
    <name type="common">Microbacterium liquefaciens</name>
    <dbReference type="NCBI Taxonomy" id="33918"/>
    <lineage>
        <taxon>Bacteria</taxon>
        <taxon>Bacillati</taxon>
        <taxon>Actinomycetota</taxon>
        <taxon>Actinomycetes</taxon>
        <taxon>Micrococcales</taxon>
        <taxon>Microbacteriaceae</taxon>
        <taxon>Microbacterium</taxon>
    </lineage>
</organism>